<protein>
    <recommendedName>
        <fullName evidence="5">4Fe-4S Mo/W bis-MGD-type domain-containing protein</fullName>
    </recommendedName>
</protein>
<accession>A0A510DS85</accession>
<dbReference type="EMBL" id="AP018930">
    <property type="protein sequence ID" value="BBG25805.1"/>
    <property type="molecule type" value="Genomic_DNA"/>
</dbReference>
<keyword evidence="3" id="KW-1185">Reference proteome</keyword>
<gene>
    <name evidence="1" type="ORF">IC006_0326</name>
    <name evidence="2" type="ORF">IC007_0310</name>
</gene>
<dbReference type="Proteomes" id="UP000325030">
    <property type="component" value="Chromosome"/>
</dbReference>
<dbReference type="EMBL" id="AP018929">
    <property type="protein sequence ID" value="BBG23042.1"/>
    <property type="molecule type" value="Genomic_DNA"/>
</dbReference>
<evidence type="ECO:0000313" key="3">
    <source>
        <dbReference type="Proteomes" id="UP000322983"/>
    </source>
</evidence>
<dbReference type="KEGG" id="step:IC006_0326"/>
<dbReference type="Gene3D" id="2.20.25.90">
    <property type="entry name" value="ADC-like domains"/>
    <property type="match status" value="1"/>
</dbReference>
<reference evidence="2 3" key="2">
    <citation type="journal article" date="2020" name="Int. J. Syst. Evol. Microbiol.">
        <title>Sulfuracidifex tepidarius gen. nov., sp. nov. and transfer of Sulfolobus metallicus Huber and Stetter 1992 to the genus Sulfuracidifex as Sulfuracidifex metallicus comb. nov.</title>
        <authorList>
            <person name="Itoh T."/>
            <person name="Miura T."/>
            <person name="Sakai H.D."/>
            <person name="Kato S."/>
            <person name="Ohkuma M."/>
            <person name="Takashina T."/>
        </authorList>
    </citation>
    <scope>NUCLEOTIDE SEQUENCE</scope>
    <source>
        <strain evidence="1 3">IC-006</strain>
        <strain evidence="2">IC-007</strain>
    </source>
</reference>
<dbReference type="GeneID" id="43938177"/>
<reference evidence="4" key="1">
    <citation type="submission" date="2018-09" db="EMBL/GenBank/DDBJ databases">
        <title>Complete Genome Sequencing of Sulfolobus sp. JCM 16834.</title>
        <authorList>
            <person name="Kato S."/>
            <person name="Itoh T."/>
            <person name="Ohkuma M."/>
        </authorList>
    </citation>
    <scope>NUCLEOTIDE SEQUENCE [LARGE SCALE GENOMIC DNA]</scope>
    <source>
        <strain evidence="4">IC-007</strain>
    </source>
</reference>
<dbReference type="SUPFAM" id="SSF53706">
    <property type="entry name" value="Formate dehydrogenase/DMSO reductase, domains 1-3"/>
    <property type="match status" value="1"/>
</dbReference>
<evidence type="ECO:0000313" key="4">
    <source>
        <dbReference type="Proteomes" id="UP000325030"/>
    </source>
</evidence>
<organism evidence="2 4">
    <name type="scientific">Sulfuracidifex tepidarius</name>
    <dbReference type="NCBI Taxonomy" id="1294262"/>
    <lineage>
        <taxon>Archaea</taxon>
        <taxon>Thermoproteota</taxon>
        <taxon>Thermoprotei</taxon>
        <taxon>Sulfolobales</taxon>
        <taxon>Sulfolobaceae</taxon>
        <taxon>Sulfuracidifex</taxon>
    </lineage>
</organism>
<evidence type="ECO:0000313" key="2">
    <source>
        <dbReference type="EMBL" id="BBG25805.1"/>
    </source>
</evidence>
<evidence type="ECO:0000313" key="1">
    <source>
        <dbReference type="EMBL" id="BBG23042.1"/>
    </source>
</evidence>
<dbReference type="RefSeq" id="WP_156303802.1">
    <property type="nucleotide sequence ID" value="NZ_AP018929.1"/>
</dbReference>
<proteinExistence type="predicted"/>
<evidence type="ECO:0008006" key="5">
    <source>
        <dbReference type="Google" id="ProtNLM"/>
    </source>
</evidence>
<name>A0A510DZY9_9CREN</name>
<dbReference type="STRING" id="1294262.GCA_001316085_02227"/>
<dbReference type="AlphaFoldDB" id="A0A510DZY9"/>
<sequence>MAFLRCYMCKNMCGVIGTTDGKTVRVSANREHPQPGICDRGAAGPYLVNPLSYASFQEVYRSILTGRLIQSTSSW</sequence>
<accession>A0A510DZY9</accession>
<dbReference type="Proteomes" id="UP000322983">
    <property type="component" value="Chromosome"/>
</dbReference>